<reference evidence="2" key="1">
    <citation type="journal article" date="2009" name="Rice">
        <title>De Novo Next Generation Sequencing of Plant Genomes.</title>
        <authorList>
            <person name="Rounsley S."/>
            <person name="Marri P.R."/>
            <person name="Yu Y."/>
            <person name="He R."/>
            <person name="Sisneros N."/>
            <person name="Goicoechea J.L."/>
            <person name="Lee S.J."/>
            <person name="Angelova A."/>
            <person name="Kudrna D."/>
            <person name="Luo M."/>
            <person name="Affourtit J."/>
            <person name="Desany B."/>
            <person name="Knight J."/>
            <person name="Niazi F."/>
            <person name="Egholm M."/>
            <person name="Wing R.A."/>
        </authorList>
    </citation>
    <scope>NUCLEOTIDE SEQUENCE [LARGE SCALE GENOMIC DNA]</scope>
    <source>
        <strain evidence="2">cv. IRGC 105608</strain>
    </source>
</reference>
<organism evidence="2">
    <name type="scientific">Oryza barthii</name>
    <dbReference type="NCBI Taxonomy" id="65489"/>
    <lineage>
        <taxon>Eukaryota</taxon>
        <taxon>Viridiplantae</taxon>
        <taxon>Streptophyta</taxon>
        <taxon>Embryophyta</taxon>
        <taxon>Tracheophyta</taxon>
        <taxon>Spermatophyta</taxon>
        <taxon>Magnoliopsida</taxon>
        <taxon>Liliopsida</taxon>
        <taxon>Poales</taxon>
        <taxon>Poaceae</taxon>
        <taxon>BOP clade</taxon>
        <taxon>Oryzoideae</taxon>
        <taxon>Oryzeae</taxon>
        <taxon>Oryzinae</taxon>
        <taxon>Oryza</taxon>
    </lineage>
</organism>
<proteinExistence type="predicted"/>
<dbReference type="PaxDb" id="65489-OBART01G43860.1"/>
<feature type="region of interest" description="Disordered" evidence="1">
    <location>
        <begin position="1"/>
        <end position="20"/>
    </location>
</feature>
<sequence>MASNTPILRQPPAKTGAGVPFGRRTVTFYVHCATVDAGKEEDRGRETCLRNSELAAWNVRDPQKSHDFVIDMWAAHEGPRKRENEKPSLAASRKMPSPAPPNRRTAEAGSGGAEALHGAPTCHDRWPPAHRSGAQHGMVARLIEQESLIAGCGIKASSPPHSSCSRFVLVVSSNEG</sequence>
<dbReference type="Proteomes" id="UP000026960">
    <property type="component" value="Chromosome 1"/>
</dbReference>
<dbReference type="Gramene" id="OBART01G43860.1">
    <property type="protein sequence ID" value="OBART01G43860.1"/>
    <property type="gene ID" value="OBART01G43860"/>
</dbReference>
<accession>A0A0D3EYN4</accession>
<evidence type="ECO:0000313" key="3">
    <source>
        <dbReference type="Proteomes" id="UP000026960"/>
    </source>
</evidence>
<dbReference type="EnsemblPlants" id="OBART01G43860.1">
    <property type="protein sequence ID" value="OBART01G43860.1"/>
    <property type="gene ID" value="OBART01G43860"/>
</dbReference>
<evidence type="ECO:0000256" key="1">
    <source>
        <dbReference type="SAM" id="MobiDB-lite"/>
    </source>
</evidence>
<protein>
    <submittedName>
        <fullName evidence="2">Uncharacterized protein</fullName>
    </submittedName>
</protein>
<feature type="compositionally biased region" description="Basic and acidic residues" evidence="1">
    <location>
        <begin position="77"/>
        <end position="86"/>
    </location>
</feature>
<dbReference type="AlphaFoldDB" id="A0A0D3EYN4"/>
<evidence type="ECO:0000313" key="2">
    <source>
        <dbReference type="EnsemblPlants" id="OBART01G43860.1"/>
    </source>
</evidence>
<reference evidence="2" key="2">
    <citation type="submission" date="2015-03" db="UniProtKB">
        <authorList>
            <consortium name="EnsemblPlants"/>
        </authorList>
    </citation>
    <scope>IDENTIFICATION</scope>
</reference>
<name>A0A0D3EYN4_9ORYZ</name>
<dbReference type="HOGENOM" id="CLU_1527482_0_0_1"/>
<keyword evidence="3" id="KW-1185">Reference proteome</keyword>
<feature type="region of interest" description="Disordered" evidence="1">
    <location>
        <begin position="76"/>
        <end position="123"/>
    </location>
</feature>